<dbReference type="InterPro" id="IPR036249">
    <property type="entry name" value="Thioredoxin-like_sf"/>
</dbReference>
<comment type="caution">
    <text evidence="1">The sequence shown here is derived from an EMBL/GenBank/DDBJ whole genome shotgun (WGS) entry which is preliminary data.</text>
</comment>
<dbReference type="InterPro" id="IPR008554">
    <property type="entry name" value="Glutaredoxin-like"/>
</dbReference>
<dbReference type="SUPFAM" id="SSF52833">
    <property type="entry name" value="Thioredoxin-like"/>
    <property type="match status" value="1"/>
</dbReference>
<gene>
    <name evidence="1" type="ORF">OEV82_01890</name>
</gene>
<dbReference type="Gene3D" id="3.40.30.10">
    <property type="entry name" value="Glutaredoxin"/>
    <property type="match status" value="1"/>
</dbReference>
<sequence>MVELILYAREGCHLCEEAELQLKVLQTSFPFNVKQIDIETDDQLNLKYGLSIPVIEYKGQVIQEGKIDTGKLILSLQKIMEDNGCTI</sequence>
<proteinExistence type="predicted"/>
<dbReference type="EMBL" id="JAOUSE010000003">
    <property type="protein sequence ID" value="MCU9593205.1"/>
    <property type="molecule type" value="Genomic_DNA"/>
</dbReference>
<dbReference type="Proteomes" id="UP001208656">
    <property type="component" value="Unassembled WGS sequence"/>
</dbReference>
<keyword evidence="2" id="KW-1185">Reference proteome</keyword>
<name>A0ABT2WC08_9BACI</name>
<organism evidence="1 2">
    <name type="scientific">Pallidibacillus thermolactis</name>
    <dbReference type="NCBI Taxonomy" id="251051"/>
    <lineage>
        <taxon>Bacteria</taxon>
        <taxon>Bacillati</taxon>
        <taxon>Bacillota</taxon>
        <taxon>Bacilli</taxon>
        <taxon>Bacillales</taxon>
        <taxon>Bacillaceae</taxon>
        <taxon>Pallidibacillus</taxon>
    </lineage>
</organism>
<evidence type="ECO:0000313" key="2">
    <source>
        <dbReference type="Proteomes" id="UP001208656"/>
    </source>
</evidence>
<evidence type="ECO:0000313" key="1">
    <source>
        <dbReference type="EMBL" id="MCU9593205.1"/>
    </source>
</evidence>
<dbReference type="Pfam" id="PF05768">
    <property type="entry name" value="Glrx-like"/>
    <property type="match status" value="1"/>
</dbReference>
<protein>
    <submittedName>
        <fullName evidence="1">Glutaredoxin family protein</fullName>
    </submittedName>
</protein>
<accession>A0ABT2WC08</accession>
<dbReference type="RefSeq" id="WP_263060817.1">
    <property type="nucleotide sequence ID" value="NZ_JAOUSE010000003.1"/>
</dbReference>
<reference evidence="1 2" key="1">
    <citation type="submission" date="2022-10" db="EMBL/GenBank/DDBJ databases">
        <title>Description of Fervidibacillus gen. nov. in the family Fervidibacillaceae fam. nov. with two species, Fervidibacillus albus sp. nov., and Fervidibacillus halotolerans sp. nov., isolated from tidal flat sediments.</title>
        <authorList>
            <person name="Kwon K.K."/>
            <person name="Yang S.-H."/>
        </authorList>
    </citation>
    <scope>NUCLEOTIDE SEQUENCE [LARGE SCALE GENOMIC DNA]</scope>
    <source>
        <strain evidence="1 2">DSM 23332</strain>
    </source>
</reference>